<dbReference type="Pfam" id="PF02635">
    <property type="entry name" value="DsrE"/>
    <property type="match status" value="1"/>
</dbReference>
<evidence type="ECO:0000313" key="1">
    <source>
        <dbReference type="EMBL" id="XCH09501.1"/>
    </source>
</evidence>
<dbReference type="InterPro" id="IPR027396">
    <property type="entry name" value="DsrEFH-like"/>
</dbReference>
<dbReference type="SUPFAM" id="SSF75169">
    <property type="entry name" value="DsrEFH-like"/>
    <property type="match status" value="1"/>
</dbReference>
<dbReference type="RefSeq" id="WP_353710302.1">
    <property type="nucleotide sequence ID" value="NZ_CP159279.1"/>
</dbReference>
<dbReference type="InterPro" id="IPR003787">
    <property type="entry name" value="Sulphur_relay_DsrE/F-like"/>
</dbReference>
<gene>
    <name evidence="1" type="ORF">ABRP34_11585</name>
</gene>
<sequence length="120" mass="12195">MSSLGPNDPGLLLHAAGPLDAESLAGVLRSSANARAALKHGPAMEVVVQGAGVRLLTGDSPIKEAITNVRQLGVEILACANSLRSAGLEAADLAAGIGTVPAAVAHLAERQWQGWAYVRP</sequence>
<dbReference type="AlphaFoldDB" id="A0AAU8EKV6"/>
<dbReference type="PANTHER" id="PTHR37691:SF1">
    <property type="entry name" value="BLR3518 PROTEIN"/>
    <property type="match status" value="1"/>
</dbReference>
<proteinExistence type="predicted"/>
<protein>
    <submittedName>
        <fullName evidence="1">DsrE family protein</fullName>
    </submittedName>
</protein>
<accession>A0AAU8EKV6</accession>
<dbReference type="Gene3D" id="3.40.1260.10">
    <property type="entry name" value="DsrEFH-like"/>
    <property type="match status" value="1"/>
</dbReference>
<organism evidence="1">
    <name type="scientific">Arthrobacter sp. K5</name>
    <dbReference type="NCBI Taxonomy" id="2839623"/>
    <lineage>
        <taxon>Bacteria</taxon>
        <taxon>Bacillati</taxon>
        <taxon>Actinomycetota</taxon>
        <taxon>Actinomycetes</taxon>
        <taxon>Micrococcales</taxon>
        <taxon>Micrococcaceae</taxon>
        <taxon>Arthrobacter</taxon>
    </lineage>
</organism>
<dbReference type="EMBL" id="CP159279">
    <property type="protein sequence ID" value="XCH09501.1"/>
    <property type="molecule type" value="Genomic_DNA"/>
</dbReference>
<name>A0AAU8EKV6_9MICC</name>
<reference evidence="1" key="1">
    <citation type="submission" date="2024-06" db="EMBL/GenBank/DDBJ databases">
        <title>Biodegradation of dimethachlon by Arthrobacter sp. K5: mechanistic insights and ecological implications.</title>
        <authorList>
            <person name="Hu S."/>
            <person name="Lu P."/>
        </authorList>
    </citation>
    <scope>NUCLEOTIDE SEQUENCE</scope>
    <source>
        <strain evidence="1">K5</strain>
    </source>
</reference>
<dbReference type="PANTHER" id="PTHR37691">
    <property type="entry name" value="BLR3518 PROTEIN"/>
    <property type="match status" value="1"/>
</dbReference>